<dbReference type="Pfam" id="PF19110">
    <property type="entry name" value="DUF5797"/>
    <property type="match status" value="1"/>
</dbReference>
<organism evidence="2 3">
    <name type="scientific">Haloquadratum walsbyi (strain DSM 16790 / HBSQ001)</name>
    <dbReference type="NCBI Taxonomy" id="362976"/>
    <lineage>
        <taxon>Archaea</taxon>
        <taxon>Methanobacteriati</taxon>
        <taxon>Methanobacteriota</taxon>
        <taxon>Stenosarchaea group</taxon>
        <taxon>Halobacteria</taxon>
        <taxon>Halobacteriales</taxon>
        <taxon>Haloferacaceae</taxon>
        <taxon>Haloquadratum</taxon>
    </lineage>
</organism>
<dbReference type="Proteomes" id="UP000001975">
    <property type="component" value="Chromosome"/>
</dbReference>
<accession>Q18HM4</accession>
<reference evidence="2 3" key="1">
    <citation type="journal article" date="2006" name="BMC Genomics">
        <title>The genome of the square archaeon Haloquadratum walsbyi: life at the limits of water activity.</title>
        <authorList>
            <person name="Bolhuis H.H."/>
            <person name="Palm P.P."/>
            <person name="Wende A.W."/>
            <person name="Falb M.M."/>
            <person name="Rampp M.M."/>
            <person name="Rodriguez-Valera F.F."/>
            <person name="Pfeiffer F.F."/>
            <person name="Oesterhelt D.D."/>
        </authorList>
    </citation>
    <scope>NUCLEOTIDE SEQUENCE [LARGE SCALE GENOMIC DNA]</scope>
    <source>
        <strain evidence="3">DSM 16790 / HBSQ001</strain>
    </source>
</reference>
<evidence type="ECO:0000256" key="1">
    <source>
        <dbReference type="SAM" id="MobiDB-lite"/>
    </source>
</evidence>
<feature type="compositionally biased region" description="Polar residues" evidence="1">
    <location>
        <begin position="177"/>
        <end position="210"/>
    </location>
</feature>
<name>Q18HM4_HALWD</name>
<sequence>MVLSKQAKKRLADVVQLQPTKNKELQERWGIDSGSEIHQYLESELGEYYYRDDNSLIRATEDAAELVDVAPGVEGSEDNDGIPSIIRVPELHVRVFTVLAGPEDRSQSVVSVLNDVREEFDVDPSVEDVRAALQSLRQKDVVTVVYRTVPTFQLATPRDMVDVEQTQQSDIDDAADVNSTHTDVNTHSEPTANTGDTSQHSTLNTDTDAVQSDTLEQIETEFEDVN</sequence>
<dbReference type="AlphaFoldDB" id="Q18HM4"/>
<protein>
    <submittedName>
        <fullName evidence="2">Uncharacterized protein</fullName>
    </submittedName>
</protein>
<keyword evidence="3" id="KW-1185">Reference proteome</keyword>
<dbReference type="InterPro" id="IPR043815">
    <property type="entry name" value="DUF5797"/>
</dbReference>
<evidence type="ECO:0000313" key="2">
    <source>
        <dbReference type="EMBL" id="CAJ52513.1"/>
    </source>
</evidence>
<dbReference type="HOGENOM" id="CLU_104913_0_0_2"/>
<dbReference type="EMBL" id="AM180088">
    <property type="protein sequence ID" value="CAJ52513.1"/>
    <property type="molecule type" value="Genomic_DNA"/>
</dbReference>
<feature type="region of interest" description="Disordered" evidence="1">
    <location>
        <begin position="170"/>
        <end position="210"/>
    </location>
</feature>
<proteinExistence type="predicted"/>
<dbReference type="eggNOG" id="arCOG04588">
    <property type="taxonomic scope" value="Archaea"/>
</dbReference>
<dbReference type="STRING" id="362976.HQ_2393A"/>
<dbReference type="KEGG" id="hwa:HQ_2393A"/>
<gene>
    <name evidence="2" type="ordered locus">HQ_2393A</name>
</gene>
<evidence type="ECO:0000313" key="3">
    <source>
        <dbReference type="Proteomes" id="UP000001975"/>
    </source>
</evidence>